<keyword evidence="2" id="KW-0812">Transmembrane</keyword>
<reference evidence="7 8" key="1">
    <citation type="submission" date="2018-11" db="EMBL/GenBank/DDBJ databases">
        <title>Draft genome sequence of Ferruginibacter sp. BO-59.</title>
        <authorList>
            <person name="Im W.T."/>
        </authorList>
    </citation>
    <scope>NUCLEOTIDE SEQUENCE [LARGE SCALE GENOMIC DNA]</scope>
    <source>
        <strain evidence="7 8">BO-59</strain>
    </source>
</reference>
<protein>
    <recommendedName>
        <fullName evidence="6">Bacterial surface antigen (D15) domain-containing protein</fullName>
    </recommendedName>
</protein>
<dbReference type="AlphaFoldDB" id="A0A3M9NPY4"/>
<evidence type="ECO:0000313" key="7">
    <source>
        <dbReference type="EMBL" id="RNI39734.1"/>
    </source>
</evidence>
<dbReference type="Gene3D" id="2.40.160.50">
    <property type="entry name" value="membrane protein fhac: a member of the omp85/tpsb transporter family"/>
    <property type="match status" value="1"/>
</dbReference>
<evidence type="ECO:0000259" key="6">
    <source>
        <dbReference type="Pfam" id="PF01103"/>
    </source>
</evidence>
<keyword evidence="5" id="KW-0998">Cell outer membrane</keyword>
<keyword evidence="4" id="KW-0472">Membrane</keyword>
<evidence type="ECO:0000256" key="1">
    <source>
        <dbReference type="ARBA" id="ARBA00004370"/>
    </source>
</evidence>
<sequence length="811" mass="92589">MKGISPPPLSVLFLGIVFCVVLLPGCVIVQKYQKNVPFVFKNNIKLKAEKVSKDEKAVLKSKLNTQLVDSARVNVKDKFFIFHYYVHPPAFDTNAVATSAANMHALLMNSGFYSPSINYSFDTVTKRVNQQRVTITYDVDAGKRTLIDTVAYLFTHPQLQELAVSTKDESQLKPNTPVSRTGIVDETNRLVNLFKNNGYYKFTADDIRATGDTSIAALTSVSEDPFEQLRLLAEAEEKRKNPTIRLGFQLNNLPDSSNLQKYYINQVYVFPDYLTGDLFTDSTLHKRTFKNYIAEYHRKLFKFSLIDRNLSLKKDSVFRQDAYFKTINDLYKLGVWESPTIDILEQKDTNLLNLVVKLVPLKRYSFEGNIEMSYSANNATSSITTSATGNLLGLSANVVVTDRNLAKSAIRMTNGIKAGVEFNTVHRNSNGTFINSNELSYSNTLLFPKFIFPFANYNNKKVITTQSFINTNVSLINRIDFFNQQVFNTSYGFNWTTNDKHLWSLKLFNFDYRRLYNRSKSFDSTLNENPFLRYSFNTALVMGAGVSYNLAKANPRNPKLITNLKINLEESGLLWDLLKLKDKTPQTGNFFNKYLKEFIKADIDYTYTINHPKSALAFRAFAGVGIPISKNDTTLPFFKQYFGGGPNSMRGWPVRGIGVGGQPLAPYKTNQIRFNDRTGDIQLEGNAEYRFDVAPLFSNAVLFKMALFTDFGNIWNFKDTRPDGATDTTQFKFKNLYKQLGLSSGVGFRFDFSYFLIRFDVAFRFKRPDVLENDGWQFPAVNFRHLFGGSLDDKIWRYENFNATIGIDYPF</sequence>
<comment type="subcellular location">
    <subcellularLocation>
        <location evidence="1">Membrane</location>
    </subcellularLocation>
</comment>
<dbReference type="Pfam" id="PF01103">
    <property type="entry name" value="Omp85"/>
    <property type="match status" value="1"/>
</dbReference>
<comment type="caution">
    <text evidence="7">The sequence shown here is derived from an EMBL/GenBank/DDBJ whole genome shotgun (WGS) entry which is preliminary data.</text>
</comment>
<accession>A0A3M9NPY4</accession>
<dbReference type="PANTHER" id="PTHR12815">
    <property type="entry name" value="SORTING AND ASSEMBLY MACHINERY SAMM50 PROTEIN FAMILY MEMBER"/>
    <property type="match status" value="1"/>
</dbReference>
<dbReference type="InterPro" id="IPR000184">
    <property type="entry name" value="Bac_surfAg_D15"/>
</dbReference>
<dbReference type="PANTHER" id="PTHR12815:SF47">
    <property type="entry name" value="TRANSLOCATION AND ASSEMBLY MODULE SUBUNIT TAMA"/>
    <property type="match status" value="1"/>
</dbReference>
<keyword evidence="8" id="KW-1185">Reference proteome</keyword>
<evidence type="ECO:0000313" key="8">
    <source>
        <dbReference type="Proteomes" id="UP000267223"/>
    </source>
</evidence>
<organism evidence="7 8">
    <name type="scientific">Hanamia caeni</name>
    <dbReference type="NCBI Taxonomy" id="2294116"/>
    <lineage>
        <taxon>Bacteria</taxon>
        <taxon>Pseudomonadati</taxon>
        <taxon>Bacteroidota</taxon>
        <taxon>Chitinophagia</taxon>
        <taxon>Chitinophagales</taxon>
        <taxon>Chitinophagaceae</taxon>
        <taxon>Hanamia</taxon>
    </lineage>
</organism>
<proteinExistence type="predicted"/>
<evidence type="ECO:0000256" key="4">
    <source>
        <dbReference type="ARBA" id="ARBA00023136"/>
    </source>
</evidence>
<dbReference type="GO" id="GO:0019867">
    <property type="term" value="C:outer membrane"/>
    <property type="evidence" value="ECO:0007669"/>
    <property type="project" value="InterPro"/>
</dbReference>
<dbReference type="InterPro" id="IPR039910">
    <property type="entry name" value="D15-like"/>
</dbReference>
<dbReference type="EMBL" id="RJJR01000001">
    <property type="protein sequence ID" value="RNI39734.1"/>
    <property type="molecule type" value="Genomic_DNA"/>
</dbReference>
<dbReference type="OrthoDB" id="9814535at2"/>
<evidence type="ECO:0000256" key="5">
    <source>
        <dbReference type="ARBA" id="ARBA00023237"/>
    </source>
</evidence>
<evidence type="ECO:0000256" key="3">
    <source>
        <dbReference type="ARBA" id="ARBA00022729"/>
    </source>
</evidence>
<dbReference type="Proteomes" id="UP000267223">
    <property type="component" value="Unassembled WGS sequence"/>
</dbReference>
<gene>
    <name evidence="7" type="ORF">EFY79_00040</name>
</gene>
<feature type="domain" description="Bacterial surface antigen (D15)" evidence="6">
    <location>
        <begin position="598"/>
        <end position="778"/>
    </location>
</feature>
<dbReference type="RefSeq" id="WP_123118625.1">
    <property type="nucleotide sequence ID" value="NZ_RJJR01000001.1"/>
</dbReference>
<name>A0A3M9NPY4_9BACT</name>
<evidence type="ECO:0000256" key="2">
    <source>
        <dbReference type="ARBA" id="ARBA00022692"/>
    </source>
</evidence>
<keyword evidence="3" id="KW-0732">Signal</keyword>